<feature type="chain" id="PRO_5042028239" evidence="2">
    <location>
        <begin position="30"/>
        <end position="273"/>
    </location>
</feature>
<organism evidence="3 4">
    <name type="scientific">Colletotrichum zoysiae</name>
    <dbReference type="NCBI Taxonomy" id="1216348"/>
    <lineage>
        <taxon>Eukaryota</taxon>
        <taxon>Fungi</taxon>
        <taxon>Dikarya</taxon>
        <taxon>Ascomycota</taxon>
        <taxon>Pezizomycotina</taxon>
        <taxon>Sordariomycetes</taxon>
        <taxon>Hypocreomycetidae</taxon>
        <taxon>Glomerellales</taxon>
        <taxon>Glomerellaceae</taxon>
        <taxon>Colletotrichum</taxon>
        <taxon>Colletotrichum graminicola species complex</taxon>
    </lineage>
</organism>
<dbReference type="Proteomes" id="UP001232148">
    <property type="component" value="Unassembled WGS sequence"/>
</dbReference>
<name>A0AAD9H3L7_9PEZI</name>
<keyword evidence="4" id="KW-1185">Reference proteome</keyword>
<sequence length="273" mass="30267">MSATNCEEELLLACLLASLLLHPFPSGWPRPYLFNSRESSSSSARMSIPYLGTPLANDGREKALSSSRLDKVERGEGGAGDGWSGYRVSEEREKKCERRSEVRRELAGGKEGRKEGSRESLTGNVSMRMPNHDWLEKAPTPGWTYFVLCLSVCLSVCQSVSQSLSLHNGWRLIMRLCKPRYRGCSWTVASCEARGGEKTHRSWTVVLSSVPPPKPSISRLSPVTAWGEVSSPPARSLARRQEPPRAKERCVYVVSSFAPNAGRLDEKLPPYPT</sequence>
<feature type="signal peptide" evidence="2">
    <location>
        <begin position="1"/>
        <end position="29"/>
    </location>
</feature>
<gene>
    <name evidence="3" type="ORF">LX32DRAFT_228710</name>
</gene>
<comment type="caution">
    <text evidence="3">The sequence shown here is derived from an EMBL/GenBank/DDBJ whole genome shotgun (WGS) entry which is preliminary data.</text>
</comment>
<accession>A0AAD9H3L7</accession>
<dbReference type="EMBL" id="MU843077">
    <property type="protein sequence ID" value="KAK2021826.1"/>
    <property type="molecule type" value="Genomic_DNA"/>
</dbReference>
<feature type="region of interest" description="Disordered" evidence="1">
    <location>
        <begin position="59"/>
        <end position="85"/>
    </location>
</feature>
<protein>
    <submittedName>
        <fullName evidence="3">Uncharacterized protein</fullName>
    </submittedName>
</protein>
<dbReference type="AlphaFoldDB" id="A0AAD9H3L7"/>
<keyword evidence="2" id="KW-0732">Signal</keyword>
<evidence type="ECO:0000256" key="1">
    <source>
        <dbReference type="SAM" id="MobiDB-lite"/>
    </source>
</evidence>
<feature type="compositionally biased region" description="Basic and acidic residues" evidence="1">
    <location>
        <begin position="59"/>
        <end position="76"/>
    </location>
</feature>
<evidence type="ECO:0000256" key="2">
    <source>
        <dbReference type="SAM" id="SignalP"/>
    </source>
</evidence>
<feature type="compositionally biased region" description="Basic and acidic residues" evidence="1">
    <location>
        <begin position="99"/>
        <end position="118"/>
    </location>
</feature>
<evidence type="ECO:0000313" key="4">
    <source>
        <dbReference type="Proteomes" id="UP001232148"/>
    </source>
</evidence>
<feature type="region of interest" description="Disordered" evidence="1">
    <location>
        <begin position="99"/>
        <end position="125"/>
    </location>
</feature>
<proteinExistence type="predicted"/>
<evidence type="ECO:0000313" key="3">
    <source>
        <dbReference type="EMBL" id="KAK2021826.1"/>
    </source>
</evidence>
<reference evidence="3" key="1">
    <citation type="submission" date="2021-06" db="EMBL/GenBank/DDBJ databases">
        <title>Comparative genomics, transcriptomics and evolutionary studies reveal genomic signatures of adaptation to plant cell wall in hemibiotrophic fungi.</title>
        <authorList>
            <consortium name="DOE Joint Genome Institute"/>
            <person name="Baroncelli R."/>
            <person name="Diaz J.F."/>
            <person name="Benocci T."/>
            <person name="Peng M."/>
            <person name="Battaglia E."/>
            <person name="Haridas S."/>
            <person name="Andreopoulos W."/>
            <person name="Labutti K."/>
            <person name="Pangilinan J."/>
            <person name="Floch G.L."/>
            <person name="Makela M.R."/>
            <person name="Henrissat B."/>
            <person name="Grigoriev I.V."/>
            <person name="Crouch J.A."/>
            <person name="De Vries R.P."/>
            <person name="Sukno S.A."/>
            <person name="Thon M.R."/>
        </authorList>
    </citation>
    <scope>NUCLEOTIDE SEQUENCE</scope>
    <source>
        <strain evidence="3">MAFF235873</strain>
    </source>
</reference>